<dbReference type="RefSeq" id="WP_111813737.1">
    <property type="nucleotide sequence ID" value="NZ_CBCRZQ010000001.1"/>
</dbReference>
<protein>
    <submittedName>
        <fullName evidence="1">DUF433 domain-containing protein</fullName>
    </submittedName>
</protein>
<dbReference type="InterPro" id="IPR007367">
    <property type="entry name" value="DUF433"/>
</dbReference>
<dbReference type="EMBL" id="VORU01000001">
    <property type="protein sequence ID" value="TXD70794.1"/>
    <property type="molecule type" value="Genomic_DNA"/>
</dbReference>
<sequence>MSEKGALNRITINPKICHGKPVVRNLRWPVEVILDMLSSGMSKEEIVSDHSELELEDIHACLQYAKLSVSGKSILEAS</sequence>
<dbReference type="InterPro" id="IPR036388">
    <property type="entry name" value="WH-like_DNA-bd_sf"/>
</dbReference>
<dbReference type="Proteomes" id="UP000321945">
    <property type="component" value="Unassembled WGS sequence"/>
</dbReference>
<accession>A0A5C6YUR6</accession>
<dbReference type="InterPro" id="IPR009057">
    <property type="entry name" value="Homeodomain-like_sf"/>
</dbReference>
<evidence type="ECO:0000313" key="2">
    <source>
        <dbReference type="Proteomes" id="UP000321945"/>
    </source>
</evidence>
<dbReference type="AlphaFoldDB" id="A0A5C6YUR6"/>
<dbReference type="PANTHER" id="PTHR34849">
    <property type="entry name" value="SSL5025 PROTEIN"/>
    <property type="match status" value="1"/>
</dbReference>
<proteinExistence type="predicted"/>
<reference evidence="1 2" key="1">
    <citation type="submission" date="2019-08" db="EMBL/GenBank/DDBJ databases">
        <title>Genome of Aequorivita lipolytica Y10-2 (type strain).</title>
        <authorList>
            <person name="Bowman J.P."/>
        </authorList>
    </citation>
    <scope>NUCLEOTIDE SEQUENCE [LARGE SCALE GENOMIC DNA]</scope>
    <source>
        <strain evidence="1 2">Y10-2</strain>
    </source>
</reference>
<keyword evidence="2" id="KW-1185">Reference proteome</keyword>
<dbReference type="SUPFAM" id="SSF46689">
    <property type="entry name" value="Homeodomain-like"/>
    <property type="match status" value="1"/>
</dbReference>
<comment type="caution">
    <text evidence="1">The sequence shown here is derived from an EMBL/GenBank/DDBJ whole genome shotgun (WGS) entry which is preliminary data.</text>
</comment>
<dbReference type="PANTHER" id="PTHR34849:SF3">
    <property type="entry name" value="SSR2962 PROTEIN"/>
    <property type="match status" value="1"/>
</dbReference>
<dbReference type="Gene3D" id="1.10.10.10">
    <property type="entry name" value="Winged helix-like DNA-binding domain superfamily/Winged helix DNA-binding domain"/>
    <property type="match status" value="1"/>
</dbReference>
<dbReference type="Pfam" id="PF04255">
    <property type="entry name" value="DUF433"/>
    <property type="match status" value="1"/>
</dbReference>
<name>A0A5C6YUR6_9FLAO</name>
<gene>
    <name evidence="1" type="ORF">ESV24_01495</name>
</gene>
<dbReference type="OrthoDB" id="9809515at2"/>
<organism evidence="1 2">
    <name type="scientific">Aequorivita lipolytica</name>
    <dbReference type="NCBI Taxonomy" id="153267"/>
    <lineage>
        <taxon>Bacteria</taxon>
        <taxon>Pseudomonadati</taxon>
        <taxon>Bacteroidota</taxon>
        <taxon>Flavobacteriia</taxon>
        <taxon>Flavobacteriales</taxon>
        <taxon>Flavobacteriaceae</taxon>
        <taxon>Aequorivita</taxon>
    </lineage>
</organism>
<evidence type="ECO:0000313" key="1">
    <source>
        <dbReference type="EMBL" id="TXD70794.1"/>
    </source>
</evidence>